<dbReference type="AlphaFoldDB" id="D9PLR6"/>
<proteinExistence type="predicted"/>
<organism evidence="1">
    <name type="scientific">sediment metagenome</name>
    <dbReference type="NCBI Taxonomy" id="749907"/>
    <lineage>
        <taxon>unclassified sequences</taxon>
        <taxon>metagenomes</taxon>
        <taxon>ecological metagenomes</taxon>
    </lineage>
</organism>
<reference evidence="1" key="2">
    <citation type="journal article" date="2011" name="Microb. Ecol.">
        <title>Taxonomic and Functional Metagenomic Profiling of the Microbial Community in the Anoxic Sediment of a Sub-saline Shallow Lake (Laguna de Carrizo, Central Spain).</title>
        <authorList>
            <person name="Ferrer M."/>
            <person name="Guazzaroni M.E."/>
            <person name="Richter M."/>
            <person name="Garcia-Salamanca A."/>
            <person name="Yarza P."/>
            <person name="Suarez-Suarez A."/>
            <person name="Solano J."/>
            <person name="Alcaide M."/>
            <person name="van Dillewijn P."/>
            <person name="Molina-Henares M.A."/>
            <person name="Lopez-Cortes N."/>
            <person name="Al-Ramahi Y."/>
            <person name="Guerrero C."/>
            <person name="Acosta A."/>
            <person name="de Eugenio L.I."/>
            <person name="Martinez V."/>
            <person name="Marques S."/>
            <person name="Rojo F."/>
            <person name="Santero E."/>
            <person name="Genilloud O."/>
            <person name="Perez-Perez J."/>
            <person name="Rossello-Mora R."/>
            <person name="Ramos J.L."/>
        </authorList>
    </citation>
    <scope>NUCLEOTIDE SEQUENCE</scope>
</reference>
<gene>
    <name evidence="1" type="ORF">LDC_2489</name>
</gene>
<accession>D9PLR6</accession>
<dbReference type="InterPro" id="IPR036249">
    <property type="entry name" value="Thioredoxin-like_sf"/>
</dbReference>
<dbReference type="CDD" id="cd02980">
    <property type="entry name" value="TRX_Fd_family"/>
    <property type="match status" value="1"/>
</dbReference>
<comment type="caution">
    <text evidence="1">The sequence shown here is derived from an EMBL/GenBank/DDBJ whole genome shotgun (WGS) entry which is preliminary data.</text>
</comment>
<reference evidence="1" key="1">
    <citation type="submission" date="2010-07" db="EMBL/GenBank/DDBJ databases">
        <authorList>
            <consortium name="CONSOLIDER consortium CSD2007-00005"/>
            <person name="Guazzaroni M.-E."/>
            <person name="Richter M."/>
            <person name="Garcia-Salamanca A."/>
            <person name="Yarza P."/>
            <person name="Ferrer M."/>
        </authorList>
    </citation>
    <scope>NUCLEOTIDE SEQUENCE</scope>
</reference>
<evidence type="ECO:0000313" key="1">
    <source>
        <dbReference type="EMBL" id="EFK95501.1"/>
    </source>
</evidence>
<dbReference type="EMBL" id="ADZX01000755">
    <property type="protein sequence ID" value="EFK95501.1"/>
    <property type="molecule type" value="Genomic_DNA"/>
</dbReference>
<sequence>MPEPVATAVAKLKLGDQRRHIFLCVGGKCATRPRSLASWEHLKRRLQELGLQDVPGGVLRTKADCLRVCTSGPIAVVYPDGTWYRDCTPANLDRIIEEHLVGGRPVQELVIARDPLGGERG</sequence>
<protein>
    <submittedName>
        <fullName evidence="1">Ferredoxin, 2Fe-2S</fullName>
    </submittedName>
</protein>
<dbReference type="SUPFAM" id="SSF52833">
    <property type="entry name" value="Thioredoxin-like"/>
    <property type="match status" value="1"/>
</dbReference>
<name>D9PLR6_9ZZZZ</name>
<dbReference type="Gene3D" id="3.40.30.10">
    <property type="entry name" value="Glutaredoxin"/>
    <property type="match status" value="1"/>
</dbReference>